<evidence type="ECO:0000313" key="1">
    <source>
        <dbReference type="EMBL" id="QBD82030.1"/>
    </source>
</evidence>
<gene>
    <name evidence="1" type="ORF">EPA93_41055</name>
</gene>
<dbReference type="Proteomes" id="UP000290365">
    <property type="component" value="Chromosome"/>
</dbReference>
<dbReference type="OrthoDB" id="9779418at2"/>
<protein>
    <submittedName>
        <fullName evidence="1">Uncharacterized protein</fullName>
    </submittedName>
</protein>
<dbReference type="AlphaFoldDB" id="A0A4P6K2T8"/>
<evidence type="ECO:0000313" key="2">
    <source>
        <dbReference type="Proteomes" id="UP000290365"/>
    </source>
</evidence>
<dbReference type="EMBL" id="CP035758">
    <property type="protein sequence ID" value="QBD82030.1"/>
    <property type="molecule type" value="Genomic_DNA"/>
</dbReference>
<dbReference type="KEGG" id="kbs:EPA93_41055"/>
<name>A0A4P6K2T8_KTERU</name>
<organism evidence="1 2">
    <name type="scientific">Ktedonosporobacter rubrisoli</name>
    <dbReference type="NCBI Taxonomy" id="2509675"/>
    <lineage>
        <taxon>Bacteria</taxon>
        <taxon>Bacillati</taxon>
        <taxon>Chloroflexota</taxon>
        <taxon>Ktedonobacteria</taxon>
        <taxon>Ktedonobacterales</taxon>
        <taxon>Ktedonosporobacteraceae</taxon>
        <taxon>Ktedonosporobacter</taxon>
    </lineage>
</organism>
<proteinExistence type="predicted"/>
<keyword evidence="2" id="KW-1185">Reference proteome</keyword>
<reference evidence="1 2" key="1">
    <citation type="submission" date="2019-01" db="EMBL/GenBank/DDBJ databases">
        <title>Ktedonosporobacter rubrisoli SCAWS-G2.</title>
        <authorList>
            <person name="Huang Y."/>
            <person name="Yan B."/>
        </authorList>
    </citation>
    <scope>NUCLEOTIDE SEQUENCE [LARGE SCALE GENOMIC DNA]</scope>
    <source>
        <strain evidence="1 2">SCAWS-G2</strain>
    </source>
</reference>
<sequence length="420" mass="45442">MSDIQTNIQKAFVFFLSDARLDDLRELSAVQDLLAQGALVELEPAPITSTQSLYYQAFSGRIPASFGFFDTLMPRCQLPRAQGGGDDYQVVEVNSGRDAAPRLLPDILRTVGWSVDYQESSLAELAKQVQALTAEQPASATCKIVSCTLAAGENRKALAEALASARSWVGQDGLLALLVGSQAGRVEHFVNVNNFLADMGIIERDEQTNQVNWQGSLAYYAGHGQLWINLLGRDPQGAIHPQSEFEEVTETLIKALPSKLRDSDTGATPIERIYRKEELYSGEYLFCAPDLVIQFKPGFAPSPNSSLVAFDDTLFTTPEANTTSTNGVHPSSVKGFLLASAPAFVPGRVASSTAPLIAGVPSLLHALGVEFSDVDGTAVSELFSEAYLANHPIRSGGRSQELSEEDEELVINRLRDLGYI</sequence>
<accession>A0A4P6K2T8</accession>
<dbReference type="RefSeq" id="WP_129893090.1">
    <property type="nucleotide sequence ID" value="NZ_CP035758.1"/>
</dbReference>